<accession>A0A3E2TSY4</accession>
<gene>
    <name evidence="20" type="ORF">DW070_00895</name>
</gene>
<evidence type="ECO:0000256" key="10">
    <source>
        <dbReference type="ARBA" id="ARBA00022573"/>
    </source>
</evidence>
<dbReference type="EC" id="2.7.1.156" evidence="8"/>
<dbReference type="EMBL" id="QVEP01000002">
    <property type="protein sequence ID" value="RGB82129.1"/>
    <property type="molecule type" value="Genomic_DNA"/>
</dbReference>
<dbReference type="GO" id="GO:0043752">
    <property type="term" value="F:adenosylcobinamide kinase activity"/>
    <property type="evidence" value="ECO:0007669"/>
    <property type="project" value="UniProtKB-EC"/>
</dbReference>
<organism evidence="20 21">
    <name type="scientific">Coprococcus catus</name>
    <dbReference type="NCBI Taxonomy" id="116085"/>
    <lineage>
        <taxon>Bacteria</taxon>
        <taxon>Bacillati</taxon>
        <taxon>Bacillota</taxon>
        <taxon>Clostridia</taxon>
        <taxon>Lachnospirales</taxon>
        <taxon>Lachnospiraceae</taxon>
        <taxon>Coprococcus</taxon>
    </lineage>
</organism>
<comment type="caution">
    <text evidence="20">The sequence shown here is derived from an EMBL/GenBank/DDBJ whole genome shotgun (WGS) entry which is preliminary data.</text>
</comment>
<evidence type="ECO:0000256" key="16">
    <source>
        <dbReference type="ARBA" id="ARBA00029570"/>
    </source>
</evidence>
<name>A0A3E2TSY4_9FIRM</name>
<keyword evidence="11 20" id="KW-0808">Transferase</keyword>
<dbReference type="EC" id="2.7.7.62" evidence="9"/>
<dbReference type="AlphaFoldDB" id="A0A3E2TSY4"/>
<dbReference type="PANTHER" id="PTHR34848:SF1">
    <property type="entry name" value="BIFUNCTIONAL ADENOSYLCOBALAMIN BIOSYNTHESIS PROTEIN COBU"/>
    <property type="match status" value="1"/>
</dbReference>
<evidence type="ECO:0000313" key="20">
    <source>
        <dbReference type="EMBL" id="RGB82129.1"/>
    </source>
</evidence>
<dbReference type="UniPathway" id="UPA00148">
    <property type="reaction ID" value="UER00236"/>
</dbReference>
<comment type="pathway">
    <text evidence="6">Cofactor biosynthesis; adenosylcobalamin biosynthesis; adenosylcobalamin from cob(II)yrinate a,c-diamide: step 5/7.</text>
</comment>
<keyword evidence="12 19" id="KW-0547">Nucleotide-binding</keyword>
<feature type="binding site" evidence="19">
    <location>
        <position position="65"/>
    </location>
    <ligand>
        <name>GTP</name>
        <dbReference type="ChEBI" id="CHEBI:37565"/>
    </ligand>
</feature>
<dbReference type="PIRSF" id="PIRSF006135">
    <property type="entry name" value="CobU"/>
    <property type="match status" value="1"/>
</dbReference>
<dbReference type="SUPFAM" id="SSF52540">
    <property type="entry name" value="P-loop containing nucleoside triphosphate hydrolases"/>
    <property type="match status" value="1"/>
</dbReference>
<dbReference type="GO" id="GO:0009236">
    <property type="term" value="P:cobalamin biosynthetic process"/>
    <property type="evidence" value="ECO:0007669"/>
    <property type="project" value="UniProtKB-UniPathway"/>
</dbReference>
<comment type="pathway">
    <text evidence="5">Cofactor biosynthesis; adenosylcobalamin biosynthesis; adenosylcobalamin from cob(II)yrinate a,c-diamide: step 6/7.</text>
</comment>
<protein>
    <recommendedName>
        <fullName evidence="16">Adenosylcobinamide kinase</fullName>
        <ecNumber evidence="8">2.7.1.156</ecNumber>
        <ecNumber evidence="9">2.7.7.62</ecNumber>
    </recommendedName>
    <alternativeName>
        <fullName evidence="17">Adenosylcobinamide-phosphate guanylyltransferase</fullName>
    </alternativeName>
</protein>
<evidence type="ECO:0000313" key="21">
    <source>
        <dbReference type="Proteomes" id="UP000260773"/>
    </source>
</evidence>
<evidence type="ECO:0000256" key="12">
    <source>
        <dbReference type="ARBA" id="ARBA00022741"/>
    </source>
</evidence>
<evidence type="ECO:0000256" key="5">
    <source>
        <dbReference type="ARBA" id="ARBA00004692"/>
    </source>
</evidence>
<evidence type="ECO:0000256" key="1">
    <source>
        <dbReference type="ARBA" id="ARBA00000312"/>
    </source>
</evidence>
<evidence type="ECO:0000256" key="17">
    <source>
        <dbReference type="ARBA" id="ARBA00030571"/>
    </source>
</evidence>
<evidence type="ECO:0000256" key="7">
    <source>
        <dbReference type="ARBA" id="ARBA00007490"/>
    </source>
</evidence>
<dbReference type="Proteomes" id="UP000260773">
    <property type="component" value="Unassembled WGS sequence"/>
</dbReference>
<dbReference type="PANTHER" id="PTHR34848">
    <property type="match status" value="1"/>
</dbReference>
<comment type="function">
    <text evidence="4">Catalyzes ATP-dependent phosphorylation of adenosylcobinamide and addition of GMP to adenosylcobinamide phosphate.</text>
</comment>
<evidence type="ECO:0000256" key="15">
    <source>
        <dbReference type="ARBA" id="ARBA00023134"/>
    </source>
</evidence>
<evidence type="ECO:0000256" key="11">
    <source>
        <dbReference type="ARBA" id="ARBA00022679"/>
    </source>
</evidence>
<feature type="binding site" evidence="19">
    <location>
        <begin position="53"/>
        <end position="56"/>
    </location>
    <ligand>
        <name>GTP</name>
        <dbReference type="ChEBI" id="CHEBI:37565"/>
    </ligand>
</feature>
<evidence type="ECO:0000256" key="13">
    <source>
        <dbReference type="ARBA" id="ARBA00022777"/>
    </source>
</evidence>
<comment type="catalytic activity">
    <reaction evidence="1">
        <text>adenosylcob(III)inamide + ATP = adenosylcob(III)inamide phosphate + ADP + H(+)</text>
        <dbReference type="Rhea" id="RHEA:15769"/>
        <dbReference type="ChEBI" id="CHEBI:2480"/>
        <dbReference type="ChEBI" id="CHEBI:15378"/>
        <dbReference type="ChEBI" id="CHEBI:30616"/>
        <dbReference type="ChEBI" id="CHEBI:58502"/>
        <dbReference type="ChEBI" id="CHEBI:456216"/>
        <dbReference type="EC" id="2.7.1.156"/>
    </reaction>
</comment>
<proteinExistence type="inferred from homology"/>
<evidence type="ECO:0000256" key="19">
    <source>
        <dbReference type="PIRSR" id="PIRSR006135-2"/>
    </source>
</evidence>
<dbReference type="Pfam" id="PF02283">
    <property type="entry name" value="CobU"/>
    <property type="match status" value="1"/>
</dbReference>
<dbReference type="GO" id="GO:0008820">
    <property type="term" value="F:cobinamide phosphate guanylyltransferase activity"/>
    <property type="evidence" value="ECO:0007669"/>
    <property type="project" value="UniProtKB-EC"/>
</dbReference>
<dbReference type="Gene3D" id="3.40.50.300">
    <property type="entry name" value="P-loop containing nucleotide triphosphate hydrolases"/>
    <property type="match status" value="1"/>
</dbReference>
<sequence>MILLVTGGSASGKSEYAENRALQLAKTEQKKLIYLAAMKPFGEEAAKRIERHRQLRTGKGFETVERYTDIEGLCRDESLEAETFRQKAKDAVVLLECMSNLAANEMFSGSDSNADCTGEFERMDSSRVKDRIMRGIDALTEVSDHLVIVSINVFEEGMQQYDAWTRAYMQCLGELNQALTRKADTAVEVVYSIPVPYKEGLTCNL</sequence>
<evidence type="ECO:0000256" key="4">
    <source>
        <dbReference type="ARBA" id="ARBA00003889"/>
    </source>
</evidence>
<dbReference type="RefSeq" id="WP_015513564.1">
    <property type="nucleotide sequence ID" value="NZ_JAQDKA010000013.1"/>
</dbReference>
<keyword evidence="14" id="KW-0067">ATP-binding</keyword>
<dbReference type="GO" id="GO:0005525">
    <property type="term" value="F:GTP binding"/>
    <property type="evidence" value="ECO:0007669"/>
    <property type="project" value="UniProtKB-KW"/>
</dbReference>
<evidence type="ECO:0000256" key="6">
    <source>
        <dbReference type="ARBA" id="ARBA00005159"/>
    </source>
</evidence>
<evidence type="ECO:0000256" key="8">
    <source>
        <dbReference type="ARBA" id="ARBA00012016"/>
    </source>
</evidence>
<evidence type="ECO:0000256" key="3">
    <source>
        <dbReference type="ARBA" id="ARBA00001522"/>
    </source>
</evidence>
<keyword evidence="15 19" id="KW-0342">GTP-binding</keyword>
<evidence type="ECO:0000256" key="18">
    <source>
        <dbReference type="PIRSR" id="PIRSR006135-1"/>
    </source>
</evidence>
<comment type="catalytic activity">
    <reaction evidence="2">
        <text>adenosylcob(III)inamide phosphate + GTP + H(+) = adenosylcob(III)inamide-GDP + diphosphate</text>
        <dbReference type="Rhea" id="RHEA:22712"/>
        <dbReference type="ChEBI" id="CHEBI:15378"/>
        <dbReference type="ChEBI" id="CHEBI:33019"/>
        <dbReference type="ChEBI" id="CHEBI:37565"/>
        <dbReference type="ChEBI" id="CHEBI:58502"/>
        <dbReference type="ChEBI" id="CHEBI:60487"/>
        <dbReference type="EC" id="2.7.7.62"/>
    </reaction>
</comment>
<dbReference type="CDD" id="cd00544">
    <property type="entry name" value="CobU"/>
    <property type="match status" value="1"/>
</dbReference>
<keyword evidence="10" id="KW-0169">Cobalamin biosynthesis</keyword>
<evidence type="ECO:0000256" key="9">
    <source>
        <dbReference type="ARBA" id="ARBA00012523"/>
    </source>
</evidence>
<dbReference type="InterPro" id="IPR027417">
    <property type="entry name" value="P-loop_NTPase"/>
</dbReference>
<comment type="similarity">
    <text evidence="7">Belongs to the CobU/CobP family.</text>
</comment>
<keyword evidence="20" id="KW-0548">Nucleotidyltransferase</keyword>
<keyword evidence="13 20" id="KW-0418">Kinase</keyword>
<dbReference type="GO" id="GO:0005524">
    <property type="term" value="F:ATP binding"/>
    <property type="evidence" value="ECO:0007669"/>
    <property type="project" value="UniProtKB-KW"/>
</dbReference>
<dbReference type="InterPro" id="IPR003203">
    <property type="entry name" value="CobU/CobP"/>
</dbReference>
<evidence type="ECO:0000256" key="2">
    <source>
        <dbReference type="ARBA" id="ARBA00000711"/>
    </source>
</evidence>
<evidence type="ECO:0000256" key="14">
    <source>
        <dbReference type="ARBA" id="ARBA00022840"/>
    </source>
</evidence>
<feature type="binding site" evidence="19">
    <location>
        <begin position="7"/>
        <end position="14"/>
    </location>
    <ligand>
        <name>GTP</name>
        <dbReference type="ChEBI" id="CHEBI:37565"/>
    </ligand>
</feature>
<feature type="binding site" evidence="19">
    <location>
        <position position="96"/>
    </location>
    <ligand>
        <name>GTP</name>
        <dbReference type="ChEBI" id="CHEBI:37565"/>
    </ligand>
</feature>
<reference evidence="20 21" key="1">
    <citation type="submission" date="2018-08" db="EMBL/GenBank/DDBJ databases">
        <title>A genome reference for cultivated species of the human gut microbiota.</title>
        <authorList>
            <person name="Zou Y."/>
            <person name="Xue W."/>
            <person name="Luo G."/>
        </authorList>
    </citation>
    <scope>NUCLEOTIDE SEQUENCE [LARGE SCALE GENOMIC DNA]</scope>
    <source>
        <strain evidence="20 21">AF45-17</strain>
    </source>
</reference>
<feature type="active site" description="GMP-histidine intermediate" evidence="18">
    <location>
        <position position="52"/>
    </location>
</feature>
<comment type="catalytic activity">
    <reaction evidence="3">
        <text>adenosylcob(III)inamide + GTP = adenosylcob(III)inamide phosphate + GDP + H(+)</text>
        <dbReference type="Rhea" id="RHEA:15765"/>
        <dbReference type="ChEBI" id="CHEBI:2480"/>
        <dbReference type="ChEBI" id="CHEBI:15378"/>
        <dbReference type="ChEBI" id="CHEBI:37565"/>
        <dbReference type="ChEBI" id="CHEBI:58189"/>
        <dbReference type="ChEBI" id="CHEBI:58502"/>
        <dbReference type="EC" id="2.7.1.156"/>
    </reaction>
</comment>